<dbReference type="Gene3D" id="3.30.565.10">
    <property type="entry name" value="Histidine kinase-like ATPase, C-terminal domain"/>
    <property type="match status" value="1"/>
</dbReference>
<dbReference type="Pfam" id="PF07730">
    <property type="entry name" value="HisKA_3"/>
    <property type="match status" value="1"/>
</dbReference>
<proteinExistence type="predicted"/>
<evidence type="ECO:0000256" key="3">
    <source>
        <dbReference type="ARBA" id="ARBA00023012"/>
    </source>
</evidence>
<organism evidence="6 7">
    <name type="scientific">Phenylobacterium terrae</name>
    <dbReference type="NCBI Taxonomy" id="2665495"/>
    <lineage>
        <taxon>Bacteria</taxon>
        <taxon>Pseudomonadati</taxon>
        <taxon>Pseudomonadota</taxon>
        <taxon>Alphaproteobacteria</taxon>
        <taxon>Caulobacterales</taxon>
        <taxon>Caulobacteraceae</taxon>
        <taxon>Phenylobacterium</taxon>
    </lineage>
</organism>
<dbReference type="RefSeq" id="WP_377283824.1">
    <property type="nucleotide sequence ID" value="NZ_JBHRSI010000009.1"/>
</dbReference>
<dbReference type="CDD" id="cd00130">
    <property type="entry name" value="PAS"/>
    <property type="match status" value="2"/>
</dbReference>
<dbReference type="InterPro" id="IPR036890">
    <property type="entry name" value="HATPase_C_sf"/>
</dbReference>
<sequence>MDGSGSSEVSVGRMYGAYWRDAQECLFTVRVTSEGGFVFDSVNPADERRTGLKNLEIAGRTPHEVLPQDRADEVTARYRTCVALGHPISYEETLDLPAGRRRFETSLAPLRDDNGVVHLLLGSARDVTERHEAQAALAESEARLRAITDMVPDILFSAPPYSGPDYLNSRFFEYSGLPESTSPAECLATVHPDDLGRFKALVRDAGGELLQAEVRVRARDGGYRWFLVRAEMVQTLGGRRWFGVATDIQAVKQAAEEVSALNARLTQVLSSISDGYYTVDNDWRMTGVNTAALAWMNRRAEQLVGVDVRTWIRPRQELARAIELALNERVASHVECSSAFRPGRWIELHVYPSDGGASVFFRDITERRETQARVEEARGLLQGSLDAMPAEIALLDQSGRIVEVNTAWRRMIADRGGRWPADGVGQRYVDVCREAMIEFDEAAVSRALQNLATGKDDTFLLSMPPTVAGGMRWRQLRMHRFVRGADVYLVAAREDLTEICEAQAALREATRRLLSAQEDERQRIAVELHDSTSQHLVALSLGVARLRRSFVSARGFDLVLEDMEGSVDEALKEVRLLSYLLNPPNLNRDGLGPAIRAFVEGVGRRSGLHTVVRLEGRLDDLAADVQRTIYRVVQESLSNVHRHAKAQGVQIELSRRAFMLSLSVADDGCGIGRLDLGANGDVRLGVGIPGMKARVEQLGGALTIVGDSAGTRLEARIPLRPAWPERAPRRVPLARRGSGAGVRPMIGPQPPLEKA</sequence>
<dbReference type="Pfam" id="PF08447">
    <property type="entry name" value="PAS_3"/>
    <property type="match status" value="1"/>
</dbReference>
<dbReference type="EMBL" id="JBHUEY010000001">
    <property type="protein sequence ID" value="MFD1784223.1"/>
    <property type="molecule type" value="Genomic_DNA"/>
</dbReference>
<dbReference type="InterPro" id="IPR013655">
    <property type="entry name" value="PAS_fold_3"/>
</dbReference>
<evidence type="ECO:0000259" key="5">
    <source>
        <dbReference type="PROSITE" id="PS50113"/>
    </source>
</evidence>
<gene>
    <name evidence="6" type="ORF">ACFSC0_12520</name>
</gene>
<protein>
    <submittedName>
        <fullName evidence="6">PAS domain S-box protein</fullName>
    </submittedName>
</protein>
<dbReference type="SUPFAM" id="SSF55785">
    <property type="entry name" value="PYP-like sensor domain (PAS domain)"/>
    <property type="match status" value="4"/>
</dbReference>
<evidence type="ECO:0000256" key="1">
    <source>
        <dbReference type="ARBA" id="ARBA00022679"/>
    </source>
</evidence>
<dbReference type="InterPro" id="IPR001610">
    <property type="entry name" value="PAC"/>
</dbReference>
<dbReference type="SMART" id="SM00387">
    <property type="entry name" value="HATPase_c"/>
    <property type="match status" value="1"/>
</dbReference>
<dbReference type="SMART" id="SM00091">
    <property type="entry name" value="PAS"/>
    <property type="match status" value="4"/>
</dbReference>
<dbReference type="Proteomes" id="UP001597237">
    <property type="component" value="Unassembled WGS sequence"/>
</dbReference>
<dbReference type="InterPro" id="IPR000700">
    <property type="entry name" value="PAS-assoc_C"/>
</dbReference>
<dbReference type="SMART" id="SM00086">
    <property type="entry name" value="PAC"/>
    <property type="match status" value="2"/>
</dbReference>
<accession>A0ABW4N394</accession>
<dbReference type="InterPro" id="IPR013656">
    <property type="entry name" value="PAS_4"/>
</dbReference>
<feature type="region of interest" description="Disordered" evidence="4">
    <location>
        <begin position="735"/>
        <end position="755"/>
    </location>
</feature>
<dbReference type="Gene3D" id="1.20.5.1930">
    <property type="match status" value="1"/>
</dbReference>
<keyword evidence="3" id="KW-0902">Two-component regulatory system</keyword>
<keyword evidence="7" id="KW-1185">Reference proteome</keyword>
<name>A0ABW4N394_9CAUL</name>
<dbReference type="PANTHER" id="PTHR24421:SF58">
    <property type="entry name" value="SIGNAL TRANSDUCTION HISTIDINE-PROTEIN KINASE_PHOSPHATASE UHPB"/>
    <property type="match status" value="1"/>
</dbReference>
<dbReference type="PROSITE" id="PS50113">
    <property type="entry name" value="PAC"/>
    <property type="match status" value="2"/>
</dbReference>
<dbReference type="CDD" id="cd16917">
    <property type="entry name" value="HATPase_UhpB-NarQ-NarX-like"/>
    <property type="match status" value="1"/>
</dbReference>
<dbReference type="InterPro" id="IPR000014">
    <property type="entry name" value="PAS"/>
</dbReference>
<feature type="domain" description="PAC" evidence="5">
    <location>
        <begin position="88"/>
        <end position="139"/>
    </location>
</feature>
<keyword evidence="1" id="KW-0808">Transferase</keyword>
<dbReference type="PANTHER" id="PTHR24421">
    <property type="entry name" value="NITRATE/NITRITE SENSOR PROTEIN NARX-RELATED"/>
    <property type="match status" value="1"/>
</dbReference>
<dbReference type="Gene3D" id="3.30.450.20">
    <property type="entry name" value="PAS domain"/>
    <property type="match status" value="4"/>
</dbReference>
<reference evidence="7" key="1">
    <citation type="journal article" date="2019" name="Int. J. Syst. Evol. Microbiol.">
        <title>The Global Catalogue of Microorganisms (GCM) 10K type strain sequencing project: providing services to taxonomists for standard genome sequencing and annotation.</title>
        <authorList>
            <consortium name="The Broad Institute Genomics Platform"/>
            <consortium name="The Broad Institute Genome Sequencing Center for Infectious Disease"/>
            <person name="Wu L."/>
            <person name="Ma J."/>
        </authorList>
    </citation>
    <scope>NUCLEOTIDE SEQUENCE [LARGE SCALE GENOMIC DNA]</scope>
    <source>
        <strain evidence="7">DFY28</strain>
    </source>
</reference>
<dbReference type="Pfam" id="PF02518">
    <property type="entry name" value="HATPase_c"/>
    <property type="match status" value="1"/>
</dbReference>
<feature type="domain" description="PAC" evidence="5">
    <location>
        <begin position="210"/>
        <end position="260"/>
    </location>
</feature>
<dbReference type="SUPFAM" id="SSF55874">
    <property type="entry name" value="ATPase domain of HSP90 chaperone/DNA topoisomerase II/histidine kinase"/>
    <property type="match status" value="1"/>
</dbReference>
<evidence type="ECO:0000313" key="6">
    <source>
        <dbReference type="EMBL" id="MFD1784223.1"/>
    </source>
</evidence>
<keyword evidence="2" id="KW-0418">Kinase</keyword>
<dbReference type="InterPro" id="IPR050482">
    <property type="entry name" value="Sensor_HK_TwoCompSys"/>
</dbReference>
<dbReference type="Pfam" id="PF08448">
    <property type="entry name" value="PAS_4"/>
    <property type="match status" value="3"/>
</dbReference>
<dbReference type="InterPro" id="IPR003594">
    <property type="entry name" value="HATPase_dom"/>
</dbReference>
<evidence type="ECO:0000256" key="4">
    <source>
        <dbReference type="SAM" id="MobiDB-lite"/>
    </source>
</evidence>
<evidence type="ECO:0000256" key="2">
    <source>
        <dbReference type="ARBA" id="ARBA00022777"/>
    </source>
</evidence>
<dbReference type="InterPro" id="IPR011712">
    <property type="entry name" value="Sig_transdc_His_kin_sub3_dim/P"/>
</dbReference>
<dbReference type="NCBIfam" id="TIGR00229">
    <property type="entry name" value="sensory_box"/>
    <property type="match status" value="2"/>
</dbReference>
<comment type="caution">
    <text evidence="6">The sequence shown here is derived from an EMBL/GenBank/DDBJ whole genome shotgun (WGS) entry which is preliminary data.</text>
</comment>
<dbReference type="InterPro" id="IPR035965">
    <property type="entry name" value="PAS-like_dom_sf"/>
</dbReference>
<evidence type="ECO:0000313" key="7">
    <source>
        <dbReference type="Proteomes" id="UP001597237"/>
    </source>
</evidence>